<keyword evidence="2" id="KW-0812">Transmembrane</keyword>
<name>A0A4D7QB19_9HYPH</name>
<evidence type="ECO:0000256" key="2">
    <source>
        <dbReference type="SAM" id="Phobius"/>
    </source>
</evidence>
<accession>A0A4D7QB19</accession>
<evidence type="ECO:0000313" key="3">
    <source>
        <dbReference type="EMBL" id="QCK84388.1"/>
    </source>
</evidence>
<gene>
    <name evidence="3" type="ORF">E8L99_00540</name>
</gene>
<sequence>MTIETAMVFVLGFLAAALMSLALMGAVWKRAVRLTTRRVENSVPMSMAEIKAEKDQLRAEHAVVARRLEVRAEGLADKVNGQAIALAQGHETMRDLRSEIAGHVARIGSLEADKAGLEDVLGKLRTDLADRETDLRVGAEVLRQKEEEFAALDHELAGQKVDNDSLRVESVALRTQIDNLKSLTTQLSRDLEEAQRDLAGHRLSFAETSTLLSDERRRAAGLSGDIERLEERLANETATTARLRDEMSALNVRLAEEAEKTSREQASRDVAEKATAKRETERDKARAELARLKEQAAETQRALQAEVETLRADKGMAEGALAHAREERDAIQREIAGLKRSAASADGRDGKEQLKLRQRIDDVALDVAKVAMLLDGPGSRIDAILADYAQRTAAGGKPRRKADLSLADRILALQAEAEREDIAAARGHAAE</sequence>
<evidence type="ECO:0000256" key="1">
    <source>
        <dbReference type="SAM" id="MobiDB-lite"/>
    </source>
</evidence>
<evidence type="ECO:0000313" key="4">
    <source>
        <dbReference type="Proteomes" id="UP000298588"/>
    </source>
</evidence>
<dbReference type="RefSeq" id="WP_137097724.1">
    <property type="nucleotide sequence ID" value="NZ_CP039865.1"/>
</dbReference>
<organism evidence="3 4">
    <name type="scientific">Phreatobacter aquaticus</name>
    <dbReference type="NCBI Taxonomy" id="2570229"/>
    <lineage>
        <taxon>Bacteria</taxon>
        <taxon>Pseudomonadati</taxon>
        <taxon>Pseudomonadota</taxon>
        <taxon>Alphaproteobacteria</taxon>
        <taxon>Hyphomicrobiales</taxon>
        <taxon>Phreatobacteraceae</taxon>
        <taxon>Phreatobacter</taxon>
    </lineage>
</organism>
<dbReference type="OrthoDB" id="7826912at2"/>
<protein>
    <submittedName>
        <fullName evidence="3">Uncharacterized protein</fullName>
    </submittedName>
</protein>
<reference evidence="3 4" key="1">
    <citation type="submission" date="2019-04" db="EMBL/GenBank/DDBJ databases">
        <title>Phreatobacter aquaticus sp. nov.</title>
        <authorList>
            <person name="Choi A."/>
            <person name="Baek K."/>
        </authorList>
    </citation>
    <scope>NUCLEOTIDE SEQUENCE [LARGE SCALE GENOMIC DNA]</scope>
    <source>
        <strain evidence="3 4">NMCR1094</strain>
    </source>
</reference>
<feature type="region of interest" description="Disordered" evidence="1">
    <location>
        <begin position="256"/>
        <end position="284"/>
    </location>
</feature>
<keyword evidence="2" id="KW-1133">Transmembrane helix</keyword>
<dbReference type="Proteomes" id="UP000298588">
    <property type="component" value="Chromosome"/>
</dbReference>
<dbReference type="KEGG" id="paqt:E8L99_00540"/>
<keyword evidence="2" id="KW-0472">Membrane</keyword>
<proteinExistence type="predicted"/>
<keyword evidence="4" id="KW-1185">Reference proteome</keyword>
<dbReference type="AlphaFoldDB" id="A0A4D7QB19"/>
<dbReference type="EMBL" id="CP039865">
    <property type="protein sequence ID" value="QCK84388.1"/>
    <property type="molecule type" value="Genomic_DNA"/>
</dbReference>
<feature type="transmembrane region" description="Helical" evidence="2">
    <location>
        <begin position="6"/>
        <end position="28"/>
    </location>
</feature>
<dbReference type="Gene3D" id="1.10.287.1490">
    <property type="match status" value="1"/>
</dbReference>